<protein>
    <submittedName>
        <fullName evidence="1">Uncharacterized protein</fullName>
    </submittedName>
</protein>
<dbReference type="OrthoDB" id="1519827at2759"/>
<gene>
    <name evidence="1" type="ORF">CTI12_AA224580</name>
</gene>
<evidence type="ECO:0000313" key="1">
    <source>
        <dbReference type="EMBL" id="PWA77462.1"/>
    </source>
</evidence>
<accession>A0A2U1NVC5</accession>
<organism evidence="1 2">
    <name type="scientific">Artemisia annua</name>
    <name type="common">Sweet wormwood</name>
    <dbReference type="NCBI Taxonomy" id="35608"/>
    <lineage>
        <taxon>Eukaryota</taxon>
        <taxon>Viridiplantae</taxon>
        <taxon>Streptophyta</taxon>
        <taxon>Embryophyta</taxon>
        <taxon>Tracheophyta</taxon>
        <taxon>Spermatophyta</taxon>
        <taxon>Magnoliopsida</taxon>
        <taxon>eudicotyledons</taxon>
        <taxon>Gunneridae</taxon>
        <taxon>Pentapetalae</taxon>
        <taxon>asterids</taxon>
        <taxon>campanulids</taxon>
        <taxon>Asterales</taxon>
        <taxon>Asteraceae</taxon>
        <taxon>Asteroideae</taxon>
        <taxon>Anthemideae</taxon>
        <taxon>Artemisiinae</taxon>
        <taxon>Artemisia</taxon>
    </lineage>
</organism>
<comment type="caution">
    <text evidence="1">The sequence shown here is derived from an EMBL/GenBank/DDBJ whole genome shotgun (WGS) entry which is preliminary data.</text>
</comment>
<dbReference type="PANTHER" id="PTHR31549">
    <property type="entry name" value="PROTEIN, PUTATIVE (DUF247)-RELATED-RELATED"/>
    <property type="match status" value="1"/>
</dbReference>
<dbReference type="Proteomes" id="UP000245207">
    <property type="component" value="Unassembled WGS sequence"/>
</dbReference>
<dbReference type="Pfam" id="PF03140">
    <property type="entry name" value="DUF247"/>
    <property type="match status" value="1"/>
</dbReference>
<dbReference type="STRING" id="35608.A0A2U1NVC5"/>
<reference evidence="1 2" key="1">
    <citation type="journal article" date="2018" name="Mol. Plant">
        <title>The genome of Artemisia annua provides insight into the evolution of Asteraceae family and artemisinin biosynthesis.</title>
        <authorList>
            <person name="Shen Q."/>
            <person name="Zhang L."/>
            <person name="Liao Z."/>
            <person name="Wang S."/>
            <person name="Yan T."/>
            <person name="Shi P."/>
            <person name="Liu M."/>
            <person name="Fu X."/>
            <person name="Pan Q."/>
            <person name="Wang Y."/>
            <person name="Lv Z."/>
            <person name="Lu X."/>
            <person name="Zhang F."/>
            <person name="Jiang W."/>
            <person name="Ma Y."/>
            <person name="Chen M."/>
            <person name="Hao X."/>
            <person name="Li L."/>
            <person name="Tang Y."/>
            <person name="Lv G."/>
            <person name="Zhou Y."/>
            <person name="Sun X."/>
            <person name="Brodelius P.E."/>
            <person name="Rose J.K.C."/>
            <person name="Tang K."/>
        </authorList>
    </citation>
    <scope>NUCLEOTIDE SEQUENCE [LARGE SCALE GENOMIC DNA]</scope>
    <source>
        <strain evidence="2">cv. Huhao1</strain>
        <tissue evidence="1">Leaf</tissue>
    </source>
</reference>
<dbReference type="PANTHER" id="PTHR31549:SF289">
    <property type="match status" value="1"/>
</dbReference>
<name>A0A2U1NVC5_ARTAN</name>
<keyword evidence="2" id="KW-1185">Reference proteome</keyword>
<dbReference type="InterPro" id="IPR004158">
    <property type="entry name" value="DUF247_pln"/>
</dbReference>
<dbReference type="AlphaFoldDB" id="A0A2U1NVC5"/>
<sequence>MSQNSECSSQKTLKAVALSGVLHLDESLISDPRKQKWVDEISKILTHQLTIPFELIPKPSIFQVPEKLAAEKPEAYEPQHIGLGSNHHFRPQPYKRMEQKKLTVVQSVLQDRQINDFKVVIEKIRKLVPLIRACYDMSLQDDDDTLAWVFAIDGVFLFEVIRKYNNDGIFHFPSIQDILMMENQIPFGVLKEIDDALMQPSSGTSTDLHYIFLQSKFQYFSLTHSPLDLCDISVAPTNAKHLLDYMYQSIIKKAPLALVVPQMGVPKIMTQTAEGGVADVFNKVSDFTNQIPKDEIVHIYKETLTILETFSQSKSPIPSASEYLQRDGIRFCNLNSDQGIKNIYIDGEKFVLPSLTLNKDVEVVIAPLLSTKPALLLLAEHEGKFSHEKTCKLVATGFKGYWWFRRTFMENYRVHYQHCNSNPINVASGAAT</sequence>
<evidence type="ECO:0000313" key="2">
    <source>
        <dbReference type="Proteomes" id="UP000245207"/>
    </source>
</evidence>
<proteinExistence type="predicted"/>
<dbReference type="EMBL" id="PKPP01002124">
    <property type="protein sequence ID" value="PWA77462.1"/>
    <property type="molecule type" value="Genomic_DNA"/>
</dbReference>